<dbReference type="InterPro" id="IPR049458">
    <property type="entry name" value="EpsG-like"/>
</dbReference>
<proteinExistence type="predicted"/>
<dbReference type="EMBL" id="JAHBBD010000007">
    <property type="protein sequence ID" value="MBW3082606.1"/>
    <property type="molecule type" value="Genomic_DNA"/>
</dbReference>
<gene>
    <name evidence="2" type="ORF">KIH73_04295</name>
</gene>
<protein>
    <submittedName>
        <fullName evidence="2">EpsG family protein</fullName>
    </submittedName>
</protein>
<feature type="transmembrane region" description="Helical" evidence="1">
    <location>
        <begin position="150"/>
        <end position="167"/>
    </location>
</feature>
<comment type="caution">
    <text evidence="2">The sequence shown here is derived from an EMBL/GenBank/DDBJ whole genome shotgun (WGS) entry which is preliminary data.</text>
</comment>
<feature type="transmembrane region" description="Helical" evidence="1">
    <location>
        <begin position="244"/>
        <end position="262"/>
    </location>
</feature>
<reference evidence="2 3" key="1">
    <citation type="submission" date="2021-05" db="EMBL/GenBank/DDBJ databases">
        <title>Phylogenetic classification of ten novel species belonging to the genus Bifidobacterium comprising B. colchicus sp. nov., B. abeli sp. nov., B. bicoloris sp. nov., B. guerezis sp. nov., B. rosaliae sp. nov., B. santillanensis sp. nov., B. argentati sp. nov., B. amazzoni sp. nov., B. pluviali sp. nov., and B. pinnaculum sp. nov.</title>
        <authorList>
            <person name="Lugli G.A."/>
            <person name="Ruiz Garcia L."/>
            <person name="Margolles A."/>
            <person name="Ventura M."/>
        </authorList>
    </citation>
    <scope>NUCLEOTIDE SEQUENCE [LARGE SCALE GENOMIC DNA]</scope>
    <source>
        <strain evidence="2 3">6T3</strain>
    </source>
</reference>
<dbReference type="Proteomes" id="UP000812844">
    <property type="component" value="Unassembled WGS sequence"/>
</dbReference>
<feature type="transmembrane region" description="Helical" evidence="1">
    <location>
        <begin position="310"/>
        <end position="326"/>
    </location>
</feature>
<evidence type="ECO:0000256" key="1">
    <source>
        <dbReference type="SAM" id="Phobius"/>
    </source>
</evidence>
<feature type="transmembrane region" description="Helical" evidence="1">
    <location>
        <begin position="338"/>
        <end position="357"/>
    </location>
</feature>
<evidence type="ECO:0000313" key="3">
    <source>
        <dbReference type="Proteomes" id="UP000812844"/>
    </source>
</evidence>
<organism evidence="2 3">
    <name type="scientific">Bifidobacterium phasiani</name>
    <dbReference type="NCBI Taxonomy" id="2834431"/>
    <lineage>
        <taxon>Bacteria</taxon>
        <taxon>Bacillati</taxon>
        <taxon>Actinomycetota</taxon>
        <taxon>Actinomycetes</taxon>
        <taxon>Bifidobacteriales</taxon>
        <taxon>Bifidobacteriaceae</taxon>
        <taxon>Bifidobacterium</taxon>
    </lineage>
</organism>
<accession>A0ABS6WA31</accession>
<sequence>MTIALYTITEVLSLGFFGLGSFYKRKRFVRYLCLAISFIIPCCVIIFRDLTVGTDYVTYYNAILRISDNNPNPYDEDWLGLGFRLLIHFFSLWGIPSNIIPFVVIGFISIATLSIIFFVIWRYSSHATWGLYLFYCSCLYFQMMNQFRQMFAISLIFLAFTYGLNAYRKSIPLIILAALFHSSAWIMLPCIFIVRMQFTKRIIAIYCFATLMLALSYPFIEILLSDTVYGERYFGRDDLDVSLSMNSIFNLAFRVLLLLFCFKMRKKITSSIDFQSNSAFYNMLYHMTFLCLLTQVLTVFGSYLFGRVTTYFFIFYTLLLPPTFFARSDILPATNKLFFKYCAIIICLSYQFVYYLTNGEPSGYTAYQFV</sequence>
<keyword evidence="3" id="KW-1185">Reference proteome</keyword>
<keyword evidence="1" id="KW-0472">Membrane</keyword>
<feature type="transmembrane region" description="Helical" evidence="1">
    <location>
        <begin position="6"/>
        <end position="23"/>
    </location>
</feature>
<feature type="transmembrane region" description="Helical" evidence="1">
    <location>
        <begin position="28"/>
        <end position="47"/>
    </location>
</feature>
<feature type="transmembrane region" description="Helical" evidence="1">
    <location>
        <begin position="203"/>
        <end position="224"/>
    </location>
</feature>
<feature type="transmembrane region" description="Helical" evidence="1">
    <location>
        <begin position="173"/>
        <end position="194"/>
    </location>
</feature>
<dbReference type="Pfam" id="PF14897">
    <property type="entry name" value="EpsG"/>
    <property type="match status" value="1"/>
</dbReference>
<keyword evidence="1" id="KW-1133">Transmembrane helix</keyword>
<feature type="transmembrane region" description="Helical" evidence="1">
    <location>
        <begin position="102"/>
        <end position="121"/>
    </location>
</feature>
<evidence type="ECO:0000313" key="2">
    <source>
        <dbReference type="EMBL" id="MBW3082606.1"/>
    </source>
</evidence>
<name>A0ABS6WA31_9BIFI</name>
<feature type="transmembrane region" description="Helical" evidence="1">
    <location>
        <begin position="283"/>
        <end position="304"/>
    </location>
</feature>
<keyword evidence="1" id="KW-0812">Transmembrane</keyword>
<dbReference type="RefSeq" id="WP_219080952.1">
    <property type="nucleotide sequence ID" value="NZ_JAHBBD010000007.1"/>
</dbReference>